<reference evidence="2 3" key="1">
    <citation type="submission" date="2020-05" db="EMBL/GenBank/DDBJ databases">
        <title>MicrobeNet Type strains.</title>
        <authorList>
            <person name="Nicholson A.C."/>
        </authorList>
    </citation>
    <scope>NUCLEOTIDE SEQUENCE [LARGE SCALE GENOMIC DNA]</scope>
    <source>
        <strain evidence="2 3">JCM 3224</strain>
    </source>
</reference>
<feature type="domain" description="Zinc finger CGNR" evidence="1">
    <location>
        <begin position="137"/>
        <end position="175"/>
    </location>
</feature>
<gene>
    <name evidence="2" type="ORF">HLB23_04605</name>
</gene>
<dbReference type="Pfam" id="PF11706">
    <property type="entry name" value="zf-CGNR"/>
    <property type="match status" value="1"/>
</dbReference>
<dbReference type="InterPro" id="IPR021005">
    <property type="entry name" value="Znf_CGNR"/>
</dbReference>
<dbReference type="RefSeq" id="WP_169815171.1">
    <property type="nucleotide sequence ID" value="NZ_JABELX010000001.1"/>
</dbReference>
<dbReference type="AlphaFoldDB" id="A0A849BVN1"/>
<accession>A0A849BVN1</accession>
<comment type="caution">
    <text evidence="2">The sequence shown here is derived from an EMBL/GenBank/DDBJ whole genome shotgun (WGS) entry which is preliminary data.</text>
</comment>
<dbReference type="SUPFAM" id="SSF160904">
    <property type="entry name" value="Jann2411-like"/>
    <property type="match status" value="1"/>
</dbReference>
<proteinExistence type="predicted"/>
<dbReference type="PANTHER" id="PTHR35525:SF3">
    <property type="entry name" value="BLL6575 PROTEIN"/>
    <property type="match status" value="1"/>
</dbReference>
<evidence type="ECO:0000259" key="1">
    <source>
        <dbReference type="Pfam" id="PF11706"/>
    </source>
</evidence>
<evidence type="ECO:0000313" key="2">
    <source>
        <dbReference type="EMBL" id="NNH69158.1"/>
    </source>
</evidence>
<dbReference type="Proteomes" id="UP000586827">
    <property type="component" value="Unassembled WGS sequence"/>
</dbReference>
<dbReference type="Gene3D" id="1.10.3300.10">
    <property type="entry name" value="Jann2411-like domain"/>
    <property type="match status" value="1"/>
</dbReference>
<dbReference type="EMBL" id="JABELX010000001">
    <property type="protein sequence ID" value="NNH69158.1"/>
    <property type="molecule type" value="Genomic_DNA"/>
</dbReference>
<sequence length="186" mass="20154">MLGTEPLAVELANTRYEDGGEVVDFLASPESMTGWFAELDAASSARVVPARDLSRLRELRDHIHAVLAALADGTHPGQESIEAVNDCAAQAHSSVRMDWPAAGAPRSVSDSSSTGTTRLLAELASETITLATDGSLLSRCAGTDCRMLFVRQHGRRRFCHSSCSQRARQARYQQRLASQWVDGKLV</sequence>
<dbReference type="InterPro" id="IPR023286">
    <property type="entry name" value="ABATE_dom_sf"/>
</dbReference>
<keyword evidence="3" id="KW-1185">Reference proteome</keyword>
<dbReference type="PANTHER" id="PTHR35525">
    <property type="entry name" value="BLL6575 PROTEIN"/>
    <property type="match status" value="1"/>
</dbReference>
<dbReference type="Pfam" id="PF07336">
    <property type="entry name" value="ABATE"/>
    <property type="match status" value="1"/>
</dbReference>
<name>A0A849BVN1_9NOCA</name>
<organism evidence="2 3">
    <name type="scientific">Nocardia uniformis</name>
    <dbReference type="NCBI Taxonomy" id="53432"/>
    <lineage>
        <taxon>Bacteria</taxon>
        <taxon>Bacillati</taxon>
        <taxon>Actinomycetota</taxon>
        <taxon>Actinomycetes</taxon>
        <taxon>Mycobacteriales</taxon>
        <taxon>Nocardiaceae</taxon>
        <taxon>Nocardia</taxon>
    </lineage>
</organism>
<evidence type="ECO:0000313" key="3">
    <source>
        <dbReference type="Proteomes" id="UP000586827"/>
    </source>
</evidence>
<protein>
    <submittedName>
        <fullName evidence="2">CGNR zinc finger domain-containing protein</fullName>
    </submittedName>
</protein>
<dbReference type="InterPro" id="IPR010852">
    <property type="entry name" value="ABATE"/>
</dbReference>